<dbReference type="HOGENOM" id="CLU_150580_0_0_0"/>
<name>E3HAN7_ILYPC</name>
<dbReference type="EMBL" id="CP002281">
    <property type="protein sequence ID" value="ADO83224.1"/>
    <property type="molecule type" value="Genomic_DNA"/>
</dbReference>
<gene>
    <name evidence="1" type="ordered locus">Ilyop_1444</name>
</gene>
<evidence type="ECO:0000313" key="2">
    <source>
        <dbReference type="Proteomes" id="UP000006875"/>
    </source>
</evidence>
<dbReference type="eggNOG" id="ENOG50311NS">
    <property type="taxonomic scope" value="Bacteria"/>
</dbReference>
<dbReference type="OrthoDB" id="90088at2"/>
<dbReference type="KEGG" id="ipo:Ilyop_1444"/>
<organism evidence="1 2">
    <name type="scientific">Ilyobacter polytropus (strain ATCC 51220 / DSM 2926 / LMG 16218 / CuHBu1)</name>
    <dbReference type="NCBI Taxonomy" id="572544"/>
    <lineage>
        <taxon>Bacteria</taxon>
        <taxon>Fusobacteriati</taxon>
        <taxon>Fusobacteriota</taxon>
        <taxon>Fusobacteriia</taxon>
        <taxon>Fusobacteriales</taxon>
        <taxon>Fusobacteriaceae</taxon>
        <taxon>Ilyobacter</taxon>
    </lineage>
</organism>
<accession>E3HAN7</accession>
<dbReference type="Proteomes" id="UP000006875">
    <property type="component" value="Chromosome"/>
</dbReference>
<dbReference type="AlphaFoldDB" id="E3HAN7"/>
<sequence length="143" mass="16619">MRKKIILLLGLLVCVISFGASNVDNIGIIYEEDFRSVGVPEKDIIKAKEIISNASTKHKLLLLDRRQRELEINKYLLESPEKNWNKISLVFDEVGKIEAEILKNKLKSQIEVRKYINPEEYNNARAIAVKRIEENKKKKNENQ</sequence>
<dbReference type="STRING" id="572544.Ilyop_1444"/>
<proteinExistence type="predicted"/>
<reference evidence="1 2" key="1">
    <citation type="journal article" date="2010" name="Stand. Genomic Sci.">
        <title>Complete genome sequence of Ilyobacter polytropus type strain (CuHbu1).</title>
        <authorList>
            <person name="Sikorski J."/>
            <person name="Chertkov O."/>
            <person name="Lapidus A."/>
            <person name="Nolan M."/>
            <person name="Lucas S."/>
            <person name="Del Rio T.G."/>
            <person name="Tice H."/>
            <person name="Cheng J.F."/>
            <person name="Tapia R."/>
            <person name="Han C."/>
            <person name="Goodwin L."/>
            <person name="Pitluck S."/>
            <person name="Liolios K."/>
            <person name="Ivanova N."/>
            <person name="Mavromatis K."/>
            <person name="Mikhailova N."/>
            <person name="Pati A."/>
            <person name="Chen A."/>
            <person name="Palaniappan K."/>
            <person name="Land M."/>
            <person name="Hauser L."/>
            <person name="Chang Y.J."/>
            <person name="Jeffries C.D."/>
            <person name="Brambilla E."/>
            <person name="Yasawong M."/>
            <person name="Rohde M."/>
            <person name="Pukall R."/>
            <person name="Spring S."/>
            <person name="Goker M."/>
            <person name="Woyke T."/>
            <person name="Bristow J."/>
            <person name="Eisen J.A."/>
            <person name="Markowitz V."/>
            <person name="Hugenholtz P."/>
            <person name="Kyrpides N.C."/>
            <person name="Klenk H.P."/>
        </authorList>
    </citation>
    <scope>NUCLEOTIDE SEQUENCE [LARGE SCALE GENOMIC DNA]</scope>
    <source>
        <strain evidence="2">ATCC 51220 / DSM 2926 / LMG 16218 / CuHBu1</strain>
    </source>
</reference>
<evidence type="ECO:0000313" key="1">
    <source>
        <dbReference type="EMBL" id="ADO83224.1"/>
    </source>
</evidence>
<dbReference type="RefSeq" id="WP_013387891.1">
    <property type="nucleotide sequence ID" value="NC_014632.1"/>
</dbReference>
<keyword evidence="2" id="KW-1185">Reference proteome</keyword>
<protein>
    <submittedName>
        <fullName evidence="1">Uncharacterized protein</fullName>
    </submittedName>
</protein>